<dbReference type="PANTHER" id="PTHR36454">
    <property type="entry name" value="LMO2823 PROTEIN"/>
    <property type="match status" value="1"/>
</dbReference>
<keyword evidence="2" id="KW-1185">Reference proteome</keyword>
<name>A0ABT1NJF1_9FIRM</name>
<evidence type="ECO:0000313" key="1">
    <source>
        <dbReference type="EMBL" id="MCQ1531322.1"/>
    </source>
</evidence>
<dbReference type="PIRSF" id="PIRSF033563">
    <property type="entry name" value="UCP033563"/>
    <property type="match status" value="1"/>
</dbReference>
<dbReference type="Proteomes" id="UP001651880">
    <property type="component" value="Unassembled WGS sequence"/>
</dbReference>
<dbReference type="Pfam" id="PF06245">
    <property type="entry name" value="DUF1015"/>
    <property type="match status" value="1"/>
</dbReference>
<sequence length="415" mass="47578">MAALKAFRAIRPVPGLASRVAALPYDVMNSEEARRMVEGNPYSFLHVDKAEVDLDPSVDIHDKRVYDKARENLEAMREKGWLKKDEKESLYIYKQVMDGHEQVGLVGCVSADDYMNNRIKKHENTRKDKEQDRISHVKHCNANTGPIFLMYRAQEEISEMIGRWMKGNAPIYDFVSEDAIEHAVWVLDDYEIIKSLISLFSGLDSLYIADGHHRAASAVEVAKMKRRENPDYKGDEEFNYFLAVLFPHNELRIMDYNRVVKDLNGYTAENFMEKVNEKFIVEKFSGKGQYKPDEKHTFGMYFDNKWYKLTAKKGTYNPHDAVGSLDVSILQDNLLNPILGITDPRTDDRIDFVGGIRGLEELEKRAAEGMAIAFSLYPTSIEDLMAIADAGEIMPPKSTWFEPKLRSGLFIHDLD</sequence>
<dbReference type="InterPro" id="IPR008323">
    <property type="entry name" value="UCP033563"/>
</dbReference>
<gene>
    <name evidence="1" type="ORF">LJD61_17495</name>
</gene>
<comment type="caution">
    <text evidence="1">The sequence shown here is derived from an EMBL/GenBank/DDBJ whole genome shotgun (WGS) entry which is preliminary data.</text>
</comment>
<dbReference type="EMBL" id="JAJEKE010000021">
    <property type="protein sequence ID" value="MCQ1531322.1"/>
    <property type="molecule type" value="Genomic_DNA"/>
</dbReference>
<dbReference type="PANTHER" id="PTHR36454:SF1">
    <property type="entry name" value="DUF1015 DOMAIN-CONTAINING PROTEIN"/>
    <property type="match status" value="1"/>
</dbReference>
<reference evidence="1 2" key="1">
    <citation type="submission" date="2021-10" db="EMBL/GenBank/DDBJ databases">
        <title>Lutispora strain m25 sp. nov., a thermophilic, non-spore-forming bacterium isolated from a lab-scale methanogenic bioreactor digesting anaerobic sludge.</title>
        <authorList>
            <person name="El Houari A."/>
            <person name="Mcdonald J."/>
        </authorList>
    </citation>
    <scope>NUCLEOTIDE SEQUENCE [LARGE SCALE GENOMIC DNA]</scope>
    <source>
        <strain evidence="2">m25</strain>
    </source>
</reference>
<proteinExistence type="predicted"/>
<evidence type="ECO:0000313" key="2">
    <source>
        <dbReference type="Proteomes" id="UP001651880"/>
    </source>
</evidence>
<dbReference type="RefSeq" id="WP_255228852.1">
    <property type="nucleotide sequence ID" value="NZ_JAJEKE010000021.1"/>
</dbReference>
<organism evidence="1 2">
    <name type="scientific">Lutispora saccharofermentans</name>
    <dbReference type="NCBI Taxonomy" id="3024236"/>
    <lineage>
        <taxon>Bacteria</taxon>
        <taxon>Bacillati</taxon>
        <taxon>Bacillota</taxon>
        <taxon>Clostridia</taxon>
        <taxon>Lutisporales</taxon>
        <taxon>Lutisporaceae</taxon>
        <taxon>Lutispora</taxon>
    </lineage>
</organism>
<protein>
    <submittedName>
        <fullName evidence="1">DUF1015 family protein</fullName>
    </submittedName>
</protein>
<accession>A0ABT1NJF1</accession>